<organism evidence="8 9">
    <name type="scientific">Actinomadura harenae</name>
    <dbReference type="NCBI Taxonomy" id="2483351"/>
    <lineage>
        <taxon>Bacteria</taxon>
        <taxon>Bacillati</taxon>
        <taxon>Actinomycetota</taxon>
        <taxon>Actinomycetes</taxon>
        <taxon>Streptosporangiales</taxon>
        <taxon>Thermomonosporaceae</taxon>
        <taxon>Actinomadura</taxon>
    </lineage>
</organism>
<dbReference type="PANTHER" id="PTHR46696:SF1">
    <property type="entry name" value="CYTOCHROME P450 YJIB-RELATED"/>
    <property type="match status" value="1"/>
</dbReference>
<evidence type="ECO:0000256" key="2">
    <source>
        <dbReference type="ARBA" id="ARBA00022617"/>
    </source>
</evidence>
<name>A0A3M2LVS0_9ACTN</name>
<dbReference type="Proteomes" id="UP000282674">
    <property type="component" value="Unassembled WGS sequence"/>
</dbReference>
<dbReference type="GO" id="GO:0004497">
    <property type="term" value="F:monooxygenase activity"/>
    <property type="evidence" value="ECO:0007669"/>
    <property type="project" value="UniProtKB-KW"/>
</dbReference>
<gene>
    <name evidence="8" type="ORF">EBO15_22720</name>
</gene>
<dbReference type="AlphaFoldDB" id="A0A3M2LVS0"/>
<comment type="similarity">
    <text evidence="1 7">Belongs to the cytochrome P450 family.</text>
</comment>
<evidence type="ECO:0000256" key="1">
    <source>
        <dbReference type="ARBA" id="ARBA00010617"/>
    </source>
</evidence>
<dbReference type="Pfam" id="PF00067">
    <property type="entry name" value="p450"/>
    <property type="match status" value="1"/>
</dbReference>
<dbReference type="FunFam" id="1.10.630.10:FF:000018">
    <property type="entry name" value="Cytochrome P450 monooxygenase"/>
    <property type="match status" value="1"/>
</dbReference>
<dbReference type="PROSITE" id="PS00086">
    <property type="entry name" value="CYTOCHROME_P450"/>
    <property type="match status" value="1"/>
</dbReference>
<dbReference type="GO" id="GO:0005506">
    <property type="term" value="F:iron ion binding"/>
    <property type="evidence" value="ECO:0007669"/>
    <property type="project" value="InterPro"/>
</dbReference>
<evidence type="ECO:0000313" key="8">
    <source>
        <dbReference type="EMBL" id="RMI41614.1"/>
    </source>
</evidence>
<evidence type="ECO:0000256" key="7">
    <source>
        <dbReference type="RuleBase" id="RU000461"/>
    </source>
</evidence>
<keyword evidence="6 7" id="KW-0503">Monooxygenase</keyword>
<evidence type="ECO:0000256" key="3">
    <source>
        <dbReference type="ARBA" id="ARBA00022723"/>
    </source>
</evidence>
<dbReference type="InterPro" id="IPR002397">
    <property type="entry name" value="Cyt_P450_B"/>
</dbReference>
<reference evidence="8 9" key="1">
    <citation type="submission" date="2018-10" db="EMBL/GenBank/DDBJ databases">
        <title>Isolation from soil.</title>
        <authorList>
            <person name="Hu J."/>
        </authorList>
    </citation>
    <scope>NUCLEOTIDE SEQUENCE [LARGE SCALE GENOMIC DNA]</scope>
    <source>
        <strain evidence="8 9">NEAU-Ht49</strain>
    </source>
</reference>
<comment type="caution">
    <text evidence="8">The sequence shown here is derived from an EMBL/GenBank/DDBJ whole genome shotgun (WGS) entry which is preliminary data.</text>
</comment>
<dbReference type="SUPFAM" id="SSF48264">
    <property type="entry name" value="Cytochrome P450"/>
    <property type="match status" value="1"/>
</dbReference>
<dbReference type="GO" id="GO:0016705">
    <property type="term" value="F:oxidoreductase activity, acting on paired donors, with incorporation or reduction of molecular oxygen"/>
    <property type="evidence" value="ECO:0007669"/>
    <property type="project" value="InterPro"/>
</dbReference>
<dbReference type="PANTHER" id="PTHR46696">
    <property type="entry name" value="P450, PUTATIVE (EUROFUNG)-RELATED"/>
    <property type="match status" value="1"/>
</dbReference>
<evidence type="ECO:0000256" key="5">
    <source>
        <dbReference type="ARBA" id="ARBA00023004"/>
    </source>
</evidence>
<dbReference type="GO" id="GO:0020037">
    <property type="term" value="F:heme binding"/>
    <property type="evidence" value="ECO:0007669"/>
    <property type="project" value="InterPro"/>
</dbReference>
<evidence type="ECO:0000256" key="4">
    <source>
        <dbReference type="ARBA" id="ARBA00023002"/>
    </source>
</evidence>
<dbReference type="PRINTS" id="PR00359">
    <property type="entry name" value="BP450"/>
</dbReference>
<evidence type="ECO:0000256" key="6">
    <source>
        <dbReference type="ARBA" id="ARBA00023033"/>
    </source>
</evidence>
<keyword evidence="5 7" id="KW-0408">Iron</keyword>
<evidence type="ECO:0000313" key="9">
    <source>
        <dbReference type="Proteomes" id="UP000282674"/>
    </source>
</evidence>
<dbReference type="Gene3D" id="1.10.630.10">
    <property type="entry name" value="Cytochrome P450"/>
    <property type="match status" value="1"/>
</dbReference>
<keyword evidence="9" id="KW-1185">Reference proteome</keyword>
<dbReference type="InterPro" id="IPR017972">
    <property type="entry name" value="Cyt_P450_CS"/>
</dbReference>
<protein>
    <submittedName>
        <fullName evidence="8">Cytochrome P450</fullName>
    </submittedName>
</protein>
<sequence>MTVADDDLPRFPFSARGDEVAAQYRELPPVTRVRTNTGDVAWLVTGYDAARAVLGDARFSHSETARPGVPRQDTPTVPPEIITSMEVARSVGVRSEIMRALGPAAVEELRPLARATAGELLDGLVRSGPPADLFADFVAPLPTRVACAMAGLPFEDADTLDTWGQVGTSMSVHTPEELRASYEEYCAYLLVQTRAPRDGLLQRVHDVAVRSEIDVEQAVILAGAMFIVAQSTVGVLAHAVLTLLRDPGLMRRLHEDPALMPSAVEEFLRYALWVHDGIPRIATADVEVEGTPIRAGELVLLSLDIANRDPCAFAAPDRFDPARTPNPHLAFGLGHHYCPGTGFARMEMTEALSALVERLPDARLDGLAGRLDWHSALTIRRPVRIPARW</sequence>
<keyword evidence="3 7" id="KW-0479">Metal-binding</keyword>
<dbReference type="InterPro" id="IPR036396">
    <property type="entry name" value="Cyt_P450_sf"/>
</dbReference>
<keyword evidence="4 7" id="KW-0560">Oxidoreductase</keyword>
<dbReference type="EMBL" id="RFFG01000041">
    <property type="protein sequence ID" value="RMI41614.1"/>
    <property type="molecule type" value="Genomic_DNA"/>
</dbReference>
<proteinExistence type="inferred from homology"/>
<keyword evidence="2 7" id="KW-0349">Heme</keyword>
<dbReference type="InterPro" id="IPR001128">
    <property type="entry name" value="Cyt_P450"/>
</dbReference>
<accession>A0A3M2LVS0</accession>